<dbReference type="GO" id="GO:0019478">
    <property type="term" value="P:D-amino acid catabolic process"/>
    <property type="evidence" value="ECO:0007669"/>
    <property type="project" value="TreeGrafter"/>
</dbReference>
<dbReference type="Gene3D" id="3.30.9.10">
    <property type="entry name" value="D-Amino Acid Oxidase, subunit A, domain 2"/>
    <property type="match status" value="1"/>
</dbReference>
<dbReference type="PIRSF" id="PIRSF000189">
    <property type="entry name" value="D-aa_oxidase"/>
    <property type="match status" value="1"/>
</dbReference>
<organism evidence="8 9">
    <name type="scientific">Hanseniaspora osmophila</name>
    <dbReference type="NCBI Taxonomy" id="56408"/>
    <lineage>
        <taxon>Eukaryota</taxon>
        <taxon>Fungi</taxon>
        <taxon>Dikarya</taxon>
        <taxon>Ascomycota</taxon>
        <taxon>Saccharomycotina</taxon>
        <taxon>Saccharomycetes</taxon>
        <taxon>Saccharomycodales</taxon>
        <taxon>Saccharomycodaceae</taxon>
        <taxon>Hanseniaspora</taxon>
    </lineage>
</organism>
<evidence type="ECO:0000256" key="4">
    <source>
        <dbReference type="ARBA" id="ARBA00022827"/>
    </source>
</evidence>
<sequence length="383" mass="42623">MPRKEKKNVVVIGAGVSGLTSALVLLETYNLNSLYVISSELPGDTHAHDYTSPWAGGNWMSFVKDPVKEKKQIKYDAITYRILMNMADTVKEAGIRKIKAKIFCKKPEESLPWYISEGFVENISMISPTEVKQRNLDPAVFIGYEYDTVTVTPVIYCHYLRNRIEKLGGKILRTPKIDHLRQYLKDAVASKLLPYKPDLIVNCSGLGAIKVLSDLPGEKEEIKKIYPVKGQIVVIQQDLPYQLCVDNLPDDAATGIQEGVQFSHIFPRGDGYSIMGGIMVPNDWSNTVSPKVSESIMNNIARFVPEFSTKENMHKLYDYAALRPGRKGGVRVEYKEYYGGELKIVHNYGIGGAGYQASYGLSAEVAQLASKALGAPSKCPFKL</sequence>
<evidence type="ECO:0000256" key="5">
    <source>
        <dbReference type="ARBA" id="ARBA00023002"/>
    </source>
</evidence>
<dbReference type="PANTHER" id="PTHR11530:SF11">
    <property type="entry name" value="D-ASPARTATE OXIDASE"/>
    <property type="match status" value="1"/>
</dbReference>
<keyword evidence="4 6" id="KW-0274">FAD</keyword>
<accession>A0A1E5S0G9</accession>
<reference evidence="9" key="1">
    <citation type="journal article" date="2016" name="Genome Announc.">
        <title>Genome sequences of three species of Hanseniaspora isolated from spontaneous wine fermentations.</title>
        <authorList>
            <person name="Sternes P.R."/>
            <person name="Lee D."/>
            <person name="Kutyna D.R."/>
            <person name="Borneman A.R."/>
        </authorList>
    </citation>
    <scope>NUCLEOTIDE SEQUENCE [LARGE SCALE GENOMIC DNA]</scope>
    <source>
        <strain evidence="9">AWRI3579</strain>
    </source>
</reference>
<dbReference type="OrthoDB" id="409956at2759"/>
<proteinExistence type="inferred from homology"/>
<evidence type="ECO:0000313" key="9">
    <source>
        <dbReference type="Proteomes" id="UP000095728"/>
    </source>
</evidence>
<evidence type="ECO:0000256" key="6">
    <source>
        <dbReference type="PIRSR" id="PIRSR000189-1"/>
    </source>
</evidence>
<comment type="similarity">
    <text evidence="2">Belongs to the DAMOX/DASOX family.</text>
</comment>
<feature type="domain" description="FAD dependent oxidoreductase" evidence="7">
    <location>
        <begin position="9"/>
        <end position="368"/>
    </location>
</feature>
<dbReference type="InterPro" id="IPR023209">
    <property type="entry name" value="DAO"/>
</dbReference>
<protein>
    <submittedName>
        <fullName evidence="8">D-amino-acid oxidase</fullName>
    </submittedName>
</protein>
<dbReference type="SUPFAM" id="SSF51971">
    <property type="entry name" value="Nucleotide-binding domain"/>
    <property type="match status" value="1"/>
</dbReference>
<evidence type="ECO:0000313" key="8">
    <source>
        <dbReference type="EMBL" id="OEJ92505.1"/>
    </source>
</evidence>
<feature type="binding site" evidence="6">
    <location>
        <position position="323"/>
    </location>
    <ligand>
        <name>D-dopa</name>
        <dbReference type="ChEBI" id="CHEBI:149689"/>
    </ligand>
</feature>
<feature type="binding site" evidence="6">
    <location>
        <position position="352"/>
    </location>
    <ligand>
        <name>D-dopa</name>
        <dbReference type="ChEBI" id="CHEBI:149689"/>
    </ligand>
</feature>
<dbReference type="STRING" id="56408.A0A1E5S0G9"/>
<dbReference type="Pfam" id="PF01266">
    <property type="entry name" value="DAO"/>
    <property type="match status" value="1"/>
</dbReference>
<dbReference type="AlphaFoldDB" id="A0A1E5S0G9"/>
<dbReference type="SUPFAM" id="SSF54373">
    <property type="entry name" value="FAD-linked reductases, C-terminal domain"/>
    <property type="match status" value="1"/>
</dbReference>
<dbReference type="GO" id="GO:0003884">
    <property type="term" value="F:D-amino-acid oxidase activity"/>
    <property type="evidence" value="ECO:0007669"/>
    <property type="project" value="InterPro"/>
</dbReference>
<dbReference type="GO" id="GO:0005737">
    <property type="term" value="C:cytoplasm"/>
    <property type="evidence" value="ECO:0007669"/>
    <property type="project" value="TreeGrafter"/>
</dbReference>
<gene>
    <name evidence="8" type="ORF">AWRI3579_g118</name>
</gene>
<name>A0A1E5S0G9_9ASCO</name>
<keyword evidence="3" id="KW-0285">Flavoprotein</keyword>
<dbReference type="PANTHER" id="PTHR11530">
    <property type="entry name" value="D-AMINO ACID OXIDASE"/>
    <property type="match status" value="1"/>
</dbReference>
<dbReference type="InParanoid" id="A0A1E5S0G9"/>
<feature type="binding site" evidence="6">
    <location>
        <begin position="51"/>
        <end position="52"/>
    </location>
    <ligand>
        <name>FAD</name>
        <dbReference type="ChEBI" id="CHEBI:57692"/>
    </ligand>
</feature>
<keyword evidence="5" id="KW-0560">Oxidoreductase</keyword>
<dbReference type="Proteomes" id="UP000095728">
    <property type="component" value="Unassembled WGS sequence"/>
</dbReference>
<comment type="cofactor">
    <cofactor evidence="1 6">
        <name>FAD</name>
        <dbReference type="ChEBI" id="CHEBI:57692"/>
    </cofactor>
</comment>
<evidence type="ECO:0000259" key="7">
    <source>
        <dbReference type="Pfam" id="PF01266"/>
    </source>
</evidence>
<dbReference type="Gene3D" id="3.40.50.720">
    <property type="entry name" value="NAD(P)-binding Rossmann-like Domain"/>
    <property type="match status" value="1"/>
</dbReference>
<evidence type="ECO:0000256" key="3">
    <source>
        <dbReference type="ARBA" id="ARBA00022630"/>
    </source>
</evidence>
<evidence type="ECO:0000256" key="1">
    <source>
        <dbReference type="ARBA" id="ARBA00001974"/>
    </source>
</evidence>
<keyword evidence="9" id="KW-1185">Reference proteome</keyword>
<evidence type="ECO:0000256" key="2">
    <source>
        <dbReference type="ARBA" id="ARBA00006730"/>
    </source>
</evidence>
<comment type="caution">
    <text evidence="8">The sequence shown here is derived from an EMBL/GenBank/DDBJ whole genome shotgun (WGS) entry which is preliminary data.</text>
</comment>
<dbReference type="GO" id="GO:0071949">
    <property type="term" value="F:FAD binding"/>
    <property type="evidence" value="ECO:0007669"/>
    <property type="project" value="InterPro"/>
</dbReference>
<dbReference type="InterPro" id="IPR006076">
    <property type="entry name" value="FAD-dep_OxRdtase"/>
</dbReference>
<dbReference type="EMBL" id="LPNM01000001">
    <property type="protein sequence ID" value="OEJ92505.1"/>
    <property type="molecule type" value="Genomic_DNA"/>
</dbReference>